<evidence type="ECO:0000313" key="2">
    <source>
        <dbReference type="EMBL" id="CEH16004.1"/>
    </source>
</evidence>
<dbReference type="PANTHER" id="PTHR34863:SF1">
    <property type="entry name" value="OTU DOMAIN-CONTAINING PROTEIN"/>
    <property type="match status" value="1"/>
</dbReference>
<feature type="domain" description="OTU" evidence="1">
    <location>
        <begin position="548"/>
        <end position="664"/>
    </location>
</feature>
<evidence type="ECO:0000313" key="3">
    <source>
        <dbReference type="Proteomes" id="UP000054845"/>
    </source>
</evidence>
<name>A0A0P1BI44_9BASI</name>
<proteinExistence type="predicted"/>
<keyword evidence="3" id="KW-1185">Reference proteome</keyword>
<reference evidence="2 3" key="1">
    <citation type="submission" date="2014-09" db="EMBL/GenBank/DDBJ databases">
        <authorList>
            <person name="Magalhaes I.L.F."/>
            <person name="Oliveira U."/>
            <person name="Santos F.R."/>
            <person name="Vidigal T.H.D.A."/>
            <person name="Brescovit A.D."/>
            <person name="Santos A.J."/>
        </authorList>
    </citation>
    <scope>NUCLEOTIDE SEQUENCE [LARGE SCALE GENOMIC DNA]</scope>
</reference>
<dbReference type="InterPro" id="IPR003323">
    <property type="entry name" value="OTU_dom"/>
</dbReference>
<dbReference type="InterPro" id="IPR038765">
    <property type="entry name" value="Papain-like_cys_pep_sf"/>
</dbReference>
<dbReference type="Proteomes" id="UP000054845">
    <property type="component" value="Unassembled WGS sequence"/>
</dbReference>
<dbReference type="CDD" id="cd22744">
    <property type="entry name" value="OTU"/>
    <property type="match status" value="1"/>
</dbReference>
<dbReference type="EMBL" id="CCYA01000273">
    <property type="protein sequence ID" value="CEH16004.1"/>
    <property type="molecule type" value="Genomic_DNA"/>
</dbReference>
<dbReference type="OrthoDB" id="2564822at2759"/>
<organism evidence="2 3">
    <name type="scientific">Ceraceosorus bombacis</name>
    <dbReference type="NCBI Taxonomy" id="401625"/>
    <lineage>
        <taxon>Eukaryota</taxon>
        <taxon>Fungi</taxon>
        <taxon>Dikarya</taxon>
        <taxon>Basidiomycota</taxon>
        <taxon>Ustilaginomycotina</taxon>
        <taxon>Exobasidiomycetes</taxon>
        <taxon>Ceraceosorales</taxon>
        <taxon>Ceraceosoraceae</taxon>
        <taxon>Ceraceosorus</taxon>
    </lineage>
</organism>
<evidence type="ECO:0000259" key="1">
    <source>
        <dbReference type="PROSITE" id="PS50802"/>
    </source>
</evidence>
<dbReference type="SUPFAM" id="SSF54001">
    <property type="entry name" value="Cysteine proteinases"/>
    <property type="match status" value="1"/>
</dbReference>
<dbReference type="AlphaFoldDB" id="A0A0P1BI44"/>
<protein>
    <submittedName>
        <fullName evidence="2">OTU DOMAIN CONTAINING PROTEIN</fullName>
    </submittedName>
</protein>
<dbReference type="Gene3D" id="3.90.70.80">
    <property type="match status" value="1"/>
</dbReference>
<dbReference type="PANTHER" id="PTHR34863">
    <property type="entry name" value="EXPRESSED PROTEIN"/>
    <property type="match status" value="1"/>
</dbReference>
<sequence>MLPLNTRWTKPQDLDGYNMTLMPEALIDPFGSDALVTLSSYAPNIRDAKKYKDWVYVASPVQYCKIELELKLPLLDHLSGKYALDASKHATALINGKQSIHLSQLVEALVCIGCTAVRVQAYGMKSSLKCVETKWFGDADHDLAGDNTWDLGAMYRTRTIPLFKPAASRATGMQVDPMLLALGRGYGSVDAQLQYEEQDYRVKVYPRLVHRLKALAGKHPRWPPSSVRMSKARLSSLERKAALLQEGFEEDDYFLGGCRIEVTITAPTLNAAVKQLARTPLLALEEWLQPLSEELEDLQIQVIEVTPDSFFAQWAFMKAQQVQLRLFKRDHNAQATPLEKCVLVDFQNCLGWNAGYRASTRHTDSNAWWLSAVHMSALAAAAPVRAAEDAQWQDITLGHITEIPLLRELFSILQPHMMCRYCQLDDSRYIRNWDAKQQRIKCNKKGRGGTCQGPQLYLNKEQAFLASWVNKLQICLDNKFLAGAPASAVPAKRTRSECWVEVPVTRRKTSALRTANAPSATRITAEAEPNPLHASPTAQSALLGNCLRISDFIKGDGNCQFRAWAHLHYSNQSRFWNARQVAAAWLKTHAHIVREFYAPEDPTVLDQHSPLDLTTRRSYANMCAEVAKAGTWGNEYSLFALAEEQEPVYQLYFDAHTRHYEVVL</sequence>
<accession>A0A0P1BI44</accession>
<dbReference type="PROSITE" id="PS50802">
    <property type="entry name" value="OTU"/>
    <property type="match status" value="1"/>
</dbReference>